<dbReference type="InterPro" id="IPR028098">
    <property type="entry name" value="Glyco_trans_4-like_N"/>
</dbReference>
<dbReference type="GO" id="GO:0016757">
    <property type="term" value="F:glycosyltransferase activity"/>
    <property type="evidence" value="ECO:0007669"/>
    <property type="project" value="InterPro"/>
</dbReference>
<evidence type="ECO:0000259" key="1">
    <source>
        <dbReference type="Pfam" id="PF00534"/>
    </source>
</evidence>
<evidence type="ECO:0000259" key="2">
    <source>
        <dbReference type="Pfam" id="PF13439"/>
    </source>
</evidence>
<comment type="caution">
    <text evidence="3">The sequence shown here is derived from an EMBL/GenBank/DDBJ whole genome shotgun (WGS) entry which is preliminary data.</text>
</comment>
<dbReference type="SUPFAM" id="SSF53756">
    <property type="entry name" value="UDP-Glycosyltransferase/glycogen phosphorylase"/>
    <property type="match status" value="1"/>
</dbReference>
<dbReference type="RefSeq" id="WP_103261824.1">
    <property type="nucleotide sequence ID" value="NZ_AP026370.1"/>
</dbReference>
<dbReference type="InterPro" id="IPR050194">
    <property type="entry name" value="Glycosyltransferase_grp1"/>
</dbReference>
<dbReference type="AlphaFoldDB" id="A0AAV4YJA1"/>
<organism evidence="3 4">
    <name type="scientific">Aeromonas caviae</name>
    <name type="common">Aeromonas punctata</name>
    <dbReference type="NCBI Taxonomy" id="648"/>
    <lineage>
        <taxon>Bacteria</taxon>
        <taxon>Pseudomonadati</taxon>
        <taxon>Pseudomonadota</taxon>
        <taxon>Gammaproteobacteria</taxon>
        <taxon>Aeromonadales</taxon>
        <taxon>Aeromonadaceae</taxon>
        <taxon>Aeromonas</taxon>
    </lineage>
</organism>
<feature type="domain" description="Glycosyl transferase family 1" evidence="1">
    <location>
        <begin position="198"/>
        <end position="359"/>
    </location>
</feature>
<gene>
    <name evidence="3" type="ORF">KAM343_17850</name>
</gene>
<reference evidence="3" key="1">
    <citation type="submission" date="2021-07" db="EMBL/GenBank/DDBJ databases">
        <title>Draft genome sequence of carbapenem-resistant Aeromonas spp. in Japan.</title>
        <authorList>
            <person name="Maehana S."/>
            <person name="Suzuki M."/>
            <person name="Kitasato H."/>
        </authorList>
    </citation>
    <scope>NUCLEOTIDE SEQUENCE</scope>
    <source>
        <strain evidence="3">KAM343</strain>
    </source>
</reference>
<feature type="domain" description="Glycosyltransferase subfamily 4-like N-terminal" evidence="2">
    <location>
        <begin position="86"/>
        <end position="189"/>
    </location>
</feature>
<accession>A0AAV4YJA1</accession>
<evidence type="ECO:0000313" key="4">
    <source>
        <dbReference type="Proteomes" id="UP000886939"/>
    </source>
</evidence>
<dbReference type="Pfam" id="PF13439">
    <property type="entry name" value="Glyco_transf_4"/>
    <property type="match status" value="1"/>
</dbReference>
<dbReference type="InterPro" id="IPR001296">
    <property type="entry name" value="Glyco_trans_1"/>
</dbReference>
<dbReference type="Gene3D" id="3.40.50.2000">
    <property type="entry name" value="Glycogen Phosphorylase B"/>
    <property type="match status" value="2"/>
</dbReference>
<dbReference type="Proteomes" id="UP000886939">
    <property type="component" value="Unassembled WGS sequence"/>
</dbReference>
<dbReference type="Pfam" id="PF00534">
    <property type="entry name" value="Glycos_transf_1"/>
    <property type="match status" value="1"/>
</dbReference>
<protein>
    <submittedName>
        <fullName evidence="3">Glucosyltransferase</fullName>
    </submittedName>
</protein>
<proteinExistence type="predicted"/>
<dbReference type="EMBL" id="BPNI01000028">
    <property type="protein sequence ID" value="GJA40989.1"/>
    <property type="molecule type" value="Genomic_DNA"/>
</dbReference>
<dbReference type="PANTHER" id="PTHR45947">
    <property type="entry name" value="SULFOQUINOVOSYL TRANSFERASE SQD2"/>
    <property type="match status" value="1"/>
</dbReference>
<sequence length="388" mass="43297">MKKILIFRTHLLPYSETFILAQASNLEHWSATLLGEIQLCKGLPLDGLTVETLLESEAAHAALSMQRALNDYVQTSLLSRADGYKDVGFSLIHAHFAIDGLRVYPLAKKMNVPLIITLHGYDINIYKEWWHNGSGGRSMASYPERLIALAKEENIHFLAVSEAIKNRAIEYGLPEEKLKVSYIGVDCEQFKPSDIAMSERRQVLFIGRLVEKKGCQYLLAAFCKIQEKFRNIKLVVAGSGPQEAMLKNFAIEHKIRVEFLGALGREEIQQELSKSRVLCLPSITAENGDAEGLPIVVLEAQSCGVPVITSARGGATEGIVNGVTGYSHKEKDIDEISMLLDRVLADHELSEKLGTNAREHILKNMNSKNCMQRLESIYDQTYYASCID</sequence>
<dbReference type="PANTHER" id="PTHR45947:SF14">
    <property type="entry name" value="SLL1723 PROTEIN"/>
    <property type="match status" value="1"/>
</dbReference>
<evidence type="ECO:0000313" key="3">
    <source>
        <dbReference type="EMBL" id="GJA40989.1"/>
    </source>
</evidence>
<name>A0AAV4YJA1_AERCA</name>